<dbReference type="EMBL" id="QKWP01001505">
    <property type="protein sequence ID" value="RIB08467.1"/>
    <property type="molecule type" value="Genomic_DNA"/>
</dbReference>
<evidence type="ECO:0000259" key="1">
    <source>
        <dbReference type="Pfam" id="PF00561"/>
    </source>
</evidence>
<keyword evidence="2" id="KW-0378">Hydrolase</keyword>
<dbReference type="STRING" id="44941.A0A397UHA9"/>
<sequence length="287" mass="32466">MSETRFFEQQDGSKIAYKILESANAKNEVPLVSILGMGETKEQFVGYDEELAKYQQVIVFDNRGIGESTVASFYDPITVELLAQDTIGLIKHLGFKRFNLFGKAMGAKTAFIVALRLPSDLKLEKLVIVSGSPRINSDSIMSQRLEQIYNLPEMKLPKTIQEQKDHILGGYENELSKYFLEHPDKLDKFAELILSTNPKRPFEIFKRQWEANKSCDVTPKLKEIKVPTLIVHGENDNLVPIKNAELLHSEIPNSRLHKISNVGHSIFLLAPESATVISEFLSNYSKL</sequence>
<dbReference type="PRINTS" id="PR00111">
    <property type="entry name" value="ABHYDROLASE"/>
</dbReference>
<dbReference type="OrthoDB" id="8119704at2759"/>
<dbReference type="InterPro" id="IPR050471">
    <property type="entry name" value="AB_hydrolase"/>
</dbReference>
<evidence type="ECO:0000313" key="2">
    <source>
        <dbReference type="EMBL" id="RIB08467.1"/>
    </source>
</evidence>
<keyword evidence="3" id="KW-1185">Reference proteome</keyword>
<protein>
    <submittedName>
        <fullName evidence="2">Alpha/Beta hydrolase protein</fullName>
    </submittedName>
</protein>
<proteinExistence type="predicted"/>
<dbReference type="SUPFAM" id="SSF53474">
    <property type="entry name" value="alpha/beta-Hydrolases"/>
    <property type="match status" value="1"/>
</dbReference>
<feature type="domain" description="AB hydrolase-1" evidence="1">
    <location>
        <begin position="30"/>
        <end position="271"/>
    </location>
</feature>
<dbReference type="InterPro" id="IPR029058">
    <property type="entry name" value="AB_hydrolase_fold"/>
</dbReference>
<evidence type="ECO:0000313" key="3">
    <source>
        <dbReference type="Proteomes" id="UP000266673"/>
    </source>
</evidence>
<dbReference type="PANTHER" id="PTHR43433">
    <property type="entry name" value="HYDROLASE, ALPHA/BETA FOLD FAMILY PROTEIN"/>
    <property type="match status" value="1"/>
</dbReference>
<dbReference type="Pfam" id="PF00561">
    <property type="entry name" value="Abhydrolase_1"/>
    <property type="match status" value="1"/>
</dbReference>
<dbReference type="Proteomes" id="UP000266673">
    <property type="component" value="Unassembled WGS sequence"/>
</dbReference>
<name>A0A397UHA9_9GLOM</name>
<dbReference type="GO" id="GO:0016787">
    <property type="term" value="F:hydrolase activity"/>
    <property type="evidence" value="ECO:0007669"/>
    <property type="project" value="UniProtKB-KW"/>
</dbReference>
<accession>A0A397UHA9</accession>
<dbReference type="InterPro" id="IPR000073">
    <property type="entry name" value="AB_hydrolase_1"/>
</dbReference>
<dbReference type="AlphaFoldDB" id="A0A397UHA9"/>
<organism evidence="2 3">
    <name type="scientific">Gigaspora rosea</name>
    <dbReference type="NCBI Taxonomy" id="44941"/>
    <lineage>
        <taxon>Eukaryota</taxon>
        <taxon>Fungi</taxon>
        <taxon>Fungi incertae sedis</taxon>
        <taxon>Mucoromycota</taxon>
        <taxon>Glomeromycotina</taxon>
        <taxon>Glomeromycetes</taxon>
        <taxon>Diversisporales</taxon>
        <taxon>Gigasporaceae</taxon>
        <taxon>Gigaspora</taxon>
    </lineage>
</organism>
<reference evidence="2 3" key="1">
    <citation type="submission" date="2018-06" db="EMBL/GenBank/DDBJ databases">
        <title>Comparative genomics reveals the genomic features of Rhizophagus irregularis, R. cerebriforme, R. diaphanum and Gigaspora rosea, and their symbiotic lifestyle signature.</title>
        <authorList>
            <person name="Morin E."/>
            <person name="San Clemente H."/>
            <person name="Chen E.C.H."/>
            <person name="De La Providencia I."/>
            <person name="Hainaut M."/>
            <person name="Kuo A."/>
            <person name="Kohler A."/>
            <person name="Murat C."/>
            <person name="Tang N."/>
            <person name="Roy S."/>
            <person name="Loubradou J."/>
            <person name="Henrissat B."/>
            <person name="Grigoriev I.V."/>
            <person name="Corradi N."/>
            <person name="Roux C."/>
            <person name="Martin F.M."/>
        </authorList>
    </citation>
    <scope>NUCLEOTIDE SEQUENCE [LARGE SCALE GENOMIC DNA]</scope>
    <source>
        <strain evidence="2 3">DAOM 194757</strain>
    </source>
</reference>
<comment type="caution">
    <text evidence="2">The sequence shown here is derived from an EMBL/GenBank/DDBJ whole genome shotgun (WGS) entry which is preliminary data.</text>
</comment>
<dbReference type="Gene3D" id="3.40.50.1820">
    <property type="entry name" value="alpha/beta hydrolase"/>
    <property type="match status" value="1"/>
</dbReference>
<gene>
    <name evidence="2" type="ORF">C2G38_2045130</name>
</gene>
<dbReference type="PANTHER" id="PTHR43433:SF5">
    <property type="entry name" value="AB HYDROLASE-1 DOMAIN-CONTAINING PROTEIN"/>
    <property type="match status" value="1"/>
</dbReference>